<reference evidence="3 4" key="2">
    <citation type="submission" date="2018-04" db="EMBL/GenBank/DDBJ databases">
        <title>Thauera lacus sp. nov., isolated from an saline lake in Inner Mongolia, China.</title>
        <authorList>
            <person name="Liang Q.-Y."/>
        </authorList>
    </citation>
    <scope>NUCLEOTIDE SEQUENCE [LARGE SCALE GENOMIC DNA]</scope>
    <source>
        <strain evidence="3 4">D20</strain>
    </source>
</reference>
<feature type="signal peptide" evidence="1">
    <location>
        <begin position="1"/>
        <end position="19"/>
    </location>
</feature>
<dbReference type="Proteomes" id="UP000241193">
    <property type="component" value="Unassembled WGS sequence"/>
</dbReference>
<evidence type="ECO:0000313" key="3">
    <source>
        <dbReference type="EMBL" id="PTD96955.1"/>
    </source>
</evidence>
<protein>
    <recommendedName>
        <fullName evidence="2">Ice-binding protein C-terminal domain-containing protein</fullName>
    </recommendedName>
</protein>
<feature type="domain" description="Ice-binding protein C-terminal" evidence="2">
    <location>
        <begin position="255"/>
        <end position="276"/>
    </location>
</feature>
<feature type="chain" id="PRO_5015433476" description="Ice-binding protein C-terminal domain-containing protein" evidence="1">
    <location>
        <begin position="20"/>
        <end position="280"/>
    </location>
</feature>
<dbReference type="EMBL" id="PZKC01000004">
    <property type="protein sequence ID" value="PTD96955.1"/>
    <property type="molecule type" value="Genomic_DNA"/>
</dbReference>
<evidence type="ECO:0000259" key="2">
    <source>
        <dbReference type="Pfam" id="PF07589"/>
    </source>
</evidence>
<proteinExistence type="predicted"/>
<dbReference type="Pfam" id="PF07589">
    <property type="entry name" value="PEP-CTERM"/>
    <property type="match status" value="1"/>
</dbReference>
<evidence type="ECO:0000313" key="4">
    <source>
        <dbReference type="Proteomes" id="UP000241193"/>
    </source>
</evidence>
<gene>
    <name evidence="3" type="ORF">C8261_06005</name>
</gene>
<reference evidence="3 4" key="1">
    <citation type="submission" date="2018-03" db="EMBL/GenBank/DDBJ databases">
        <authorList>
            <person name="Keele B.F."/>
        </authorList>
    </citation>
    <scope>NUCLEOTIDE SEQUENCE [LARGE SCALE GENOMIC DNA]</scope>
    <source>
        <strain evidence="3 4">D20</strain>
    </source>
</reference>
<keyword evidence="1" id="KW-0732">Signal</keyword>
<dbReference type="AlphaFoldDB" id="A0A2T4IGQ1"/>
<dbReference type="NCBIfam" id="TIGR02595">
    <property type="entry name" value="PEP_CTERM"/>
    <property type="match status" value="1"/>
</dbReference>
<organism evidence="3 4">
    <name type="scientific">Pseudothauera lacus</name>
    <dbReference type="NCBI Taxonomy" id="2136175"/>
    <lineage>
        <taxon>Bacteria</taxon>
        <taxon>Pseudomonadati</taxon>
        <taxon>Pseudomonadota</taxon>
        <taxon>Betaproteobacteria</taxon>
        <taxon>Rhodocyclales</taxon>
        <taxon>Zoogloeaceae</taxon>
        <taxon>Pseudothauera</taxon>
    </lineage>
</organism>
<accession>A0A2T4IGQ1</accession>
<dbReference type="RefSeq" id="WP_107492764.1">
    <property type="nucleotide sequence ID" value="NZ_PZKC01000004.1"/>
</dbReference>
<name>A0A2T4IGQ1_9RHOO</name>
<keyword evidence="4" id="KW-1185">Reference proteome</keyword>
<sequence length="280" mass="28758">MFKKTVLAALLAAPLSALALPTTFSDVSLGGSNTVTFDQLQISGGGSTIVLTDSNFNGALDIGDTFVETGLIAGVGFTDTFGNPISDTGLNVAGGYELWAVFDPLVGFVSGATFGSVGPLTVQTFTVNFTMPSSVSIFYDTSIGGGYNAGTSDLIGLATMPTASSFCTVTRTSGIGTPQETGSCVLEFQFDAAGVTAPGVWTRDGVDVGDLSGVNLRVDINVDRFSPAFFSPFYSEIGGTQVVNIDHNGSAQFLPEPGSLALVGLGLFGAAALRRRKQQA</sequence>
<evidence type="ECO:0000256" key="1">
    <source>
        <dbReference type="SAM" id="SignalP"/>
    </source>
</evidence>
<comment type="caution">
    <text evidence="3">The sequence shown here is derived from an EMBL/GenBank/DDBJ whole genome shotgun (WGS) entry which is preliminary data.</text>
</comment>
<dbReference type="InterPro" id="IPR013424">
    <property type="entry name" value="Ice-binding_C"/>
</dbReference>